<gene>
    <name evidence="2" type="ORF">PFISCL1PPCAC_27937</name>
</gene>
<evidence type="ECO:0008006" key="4">
    <source>
        <dbReference type="Google" id="ProtNLM"/>
    </source>
</evidence>
<name>A0AAV5X151_9BILA</name>
<dbReference type="EMBL" id="BTSY01000007">
    <property type="protein sequence ID" value="GMT36640.1"/>
    <property type="molecule type" value="Genomic_DNA"/>
</dbReference>
<accession>A0AAV5X151</accession>
<feature type="transmembrane region" description="Helical" evidence="1">
    <location>
        <begin position="35"/>
        <end position="59"/>
    </location>
</feature>
<dbReference type="AlphaFoldDB" id="A0AAV5X151"/>
<keyword evidence="3" id="KW-1185">Reference proteome</keyword>
<keyword evidence="1" id="KW-0812">Transmembrane</keyword>
<sequence>MALSNYLNRNITDDLHPTYEIMYCAETLLVIAKCMIFLVQLVFIAFTQLLGWTIIYVMFRTTFFRRHIRMRIIFGVFGACIHTFTRIFVIYFQYFGLPGEGKK</sequence>
<evidence type="ECO:0000313" key="3">
    <source>
        <dbReference type="Proteomes" id="UP001432322"/>
    </source>
</evidence>
<evidence type="ECO:0000313" key="2">
    <source>
        <dbReference type="EMBL" id="GMT36640.1"/>
    </source>
</evidence>
<protein>
    <recommendedName>
        <fullName evidence="4">G protein-coupled receptor</fullName>
    </recommendedName>
</protein>
<keyword evidence="1" id="KW-1133">Transmembrane helix</keyword>
<reference evidence="2" key="1">
    <citation type="submission" date="2023-10" db="EMBL/GenBank/DDBJ databases">
        <title>Genome assembly of Pristionchus species.</title>
        <authorList>
            <person name="Yoshida K."/>
            <person name="Sommer R.J."/>
        </authorList>
    </citation>
    <scope>NUCLEOTIDE SEQUENCE</scope>
    <source>
        <strain evidence="2">RS5133</strain>
    </source>
</reference>
<organism evidence="2 3">
    <name type="scientific">Pristionchus fissidentatus</name>
    <dbReference type="NCBI Taxonomy" id="1538716"/>
    <lineage>
        <taxon>Eukaryota</taxon>
        <taxon>Metazoa</taxon>
        <taxon>Ecdysozoa</taxon>
        <taxon>Nematoda</taxon>
        <taxon>Chromadorea</taxon>
        <taxon>Rhabditida</taxon>
        <taxon>Rhabditina</taxon>
        <taxon>Diplogasteromorpha</taxon>
        <taxon>Diplogasteroidea</taxon>
        <taxon>Neodiplogasteridae</taxon>
        <taxon>Pristionchus</taxon>
    </lineage>
</organism>
<dbReference type="Proteomes" id="UP001432322">
    <property type="component" value="Unassembled WGS sequence"/>
</dbReference>
<proteinExistence type="predicted"/>
<evidence type="ECO:0000256" key="1">
    <source>
        <dbReference type="SAM" id="Phobius"/>
    </source>
</evidence>
<feature type="transmembrane region" description="Helical" evidence="1">
    <location>
        <begin position="71"/>
        <end position="94"/>
    </location>
</feature>
<comment type="caution">
    <text evidence="2">The sequence shown here is derived from an EMBL/GenBank/DDBJ whole genome shotgun (WGS) entry which is preliminary data.</text>
</comment>
<keyword evidence="1" id="KW-0472">Membrane</keyword>